<evidence type="ECO:0000313" key="1">
    <source>
        <dbReference type="EMBL" id="CAJ0574896.1"/>
    </source>
</evidence>
<evidence type="ECO:0008006" key="3">
    <source>
        <dbReference type="Google" id="ProtNLM"/>
    </source>
</evidence>
<protein>
    <recommendedName>
        <fullName evidence="3">Phosphatidylethanolamine-binding protein</fullName>
    </recommendedName>
</protein>
<dbReference type="Gene3D" id="3.90.280.10">
    <property type="entry name" value="PEBP-like"/>
    <property type="match status" value="2"/>
</dbReference>
<dbReference type="AlphaFoldDB" id="A0AA36CVE6"/>
<dbReference type="PANTHER" id="PTHR11362:SF82">
    <property type="entry name" value="PHOSPHATIDYLETHANOLAMINE-BINDING PROTEIN 4"/>
    <property type="match status" value="1"/>
</dbReference>
<feature type="non-terminal residue" evidence="1">
    <location>
        <position position="173"/>
    </location>
</feature>
<dbReference type="PANTHER" id="PTHR11362">
    <property type="entry name" value="PHOSPHATIDYLETHANOLAMINE-BINDING PROTEIN"/>
    <property type="match status" value="1"/>
</dbReference>
<gene>
    <name evidence="1" type="ORF">MSPICULIGERA_LOCUS13219</name>
</gene>
<proteinExistence type="predicted"/>
<dbReference type="CDD" id="cd00866">
    <property type="entry name" value="PEBP_euk"/>
    <property type="match status" value="1"/>
</dbReference>
<dbReference type="Proteomes" id="UP001177023">
    <property type="component" value="Unassembled WGS sequence"/>
</dbReference>
<dbReference type="InterPro" id="IPR036610">
    <property type="entry name" value="PEBP-like_sf"/>
</dbReference>
<dbReference type="Pfam" id="PF01161">
    <property type="entry name" value="PBP"/>
    <property type="match status" value="1"/>
</dbReference>
<comment type="caution">
    <text evidence="1">The sequence shown here is derived from an EMBL/GenBank/DDBJ whole genome shotgun (WGS) entry which is preliminary data.</text>
</comment>
<accession>A0AA36CVE6</accession>
<dbReference type="SUPFAM" id="SSF49777">
    <property type="entry name" value="PEBP-like"/>
    <property type="match status" value="1"/>
</dbReference>
<name>A0AA36CVE6_9BILA</name>
<dbReference type="InterPro" id="IPR035810">
    <property type="entry name" value="PEBP_euk"/>
</dbReference>
<reference evidence="1" key="1">
    <citation type="submission" date="2023-06" db="EMBL/GenBank/DDBJ databases">
        <authorList>
            <person name="Delattre M."/>
        </authorList>
    </citation>
    <scope>NUCLEOTIDE SEQUENCE</scope>
    <source>
        <strain evidence="1">AF72</strain>
    </source>
</reference>
<dbReference type="InterPro" id="IPR008914">
    <property type="entry name" value="PEBP"/>
</dbReference>
<keyword evidence="2" id="KW-1185">Reference proteome</keyword>
<dbReference type="EMBL" id="CATQJA010002634">
    <property type="protein sequence ID" value="CAJ0574896.1"/>
    <property type="molecule type" value="Genomic_DNA"/>
</dbReference>
<evidence type="ECO:0000313" key="2">
    <source>
        <dbReference type="Proteomes" id="UP001177023"/>
    </source>
</evidence>
<organism evidence="1 2">
    <name type="scientific">Mesorhabditis spiculigera</name>
    <dbReference type="NCBI Taxonomy" id="96644"/>
    <lineage>
        <taxon>Eukaryota</taxon>
        <taxon>Metazoa</taxon>
        <taxon>Ecdysozoa</taxon>
        <taxon>Nematoda</taxon>
        <taxon>Chromadorea</taxon>
        <taxon>Rhabditida</taxon>
        <taxon>Rhabditina</taxon>
        <taxon>Rhabditomorpha</taxon>
        <taxon>Rhabditoidea</taxon>
        <taxon>Rhabditidae</taxon>
        <taxon>Mesorhabditinae</taxon>
        <taxon>Mesorhabditis</taxon>
    </lineage>
</organism>
<sequence length="173" mass="19057">MLSADGGVVHEGLANFNNDGVVPDVIPVAPKDILGVTYSDDVKADFGNELTPTQVKDQPNVTWDAMPDTLYTLIVSDPDAPSRENPIRREFLHWLVVNIPGHKMDEGDIDFTVTSSRSSSSPGNMTAKIEARPNFNTVVFAEQHKLSLIAGNFFQAKYDDHVPNVHKKLAEEK</sequence>